<feature type="region of interest" description="Disordered" evidence="8">
    <location>
        <begin position="1"/>
        <end position="64"/>
    </location>
</feature>
<accession>A0AAD4R858</accession>
<evidence type="ECO:0000313" key="11">
    <source>
        <dbReference type="EMBL" id="KAI1716404.1"/>
    </source>
</evidence>
<evidence type="ECO:0000256" key="8">
    <source>
        <dbReference type="SAM" id="MobiDB-lite"/>
    </source>
</evidence>
<keyword evidence="12" id="KW-1185">Reference proteome</keyword>
<keyword evidence="7 9" id="KW-0472">Membrane</keyword>
<keyword evidence="9" id="KW-0812">Transmembrane</keyword>
<dbReference type="GO" id="GO:0031902">
    <property type="term" value="C:late endosome membrane"/>
    <property type="evidence" value="ECO:0007669"/>
    <property type="project" value="UniProtKB-SubCell"/>
</dbReference>
<dbReference type="GO" id="GO:0005765">
    <property type="term" value="C:lysosomal membrane"/>
    <property type="evidence" value="ECO:0007669"/>
    <property type="project" value="UniProtKB-SubCell"/>
</dbReference>
<name>A0AAD4R858_9BILA</name>
<reference evidence="11" key="1">
    <citation type="submission" date="2022-01" db="EMBL/GenBank/DDBJ databases">
        <title>Genome Sequence Resource for Two Populations of Ditylenchus destructor, the Migratory Endoparasitic Phytonematode.</title>
        <authorList>
            <person name="Zhang H."/>
            <person name="Lin R."/>
            <person name="Xie B."/>
        </authorList>
    </citation>
    <scope>NUCLEOTIDE SEQUENCE</scope>
    <source>
        <strain evidence="11">BazhouSP</strain>
    </source>
</reference>
<proteinExistence type="inferred from homology"/>
<dbReference type="InterPro" id="IPR037519">
    <property type="entry name" value="LITAF_fam"/>
</dbReference>
<keyword evidence="6" id="KW-0862">Zinc</keyword>
<comment type="subcellular location">
    <subcellularLocation>
        <location evidence="2">Endosome membrane</location>
        <topology evidence="2">Peripheral membrane protein</topology>
    </subcellularLocation>
    <subcellularLocation>
        <location evidence="1">Late endosome membrane</location>
    </subcellularLocation>
    <subcellularLocation>
        <location evidence="3">Lysosome membrane</location>
        <topology evidence="3">Peripheral membrane protein</topology>
        <orientation evidence="3">Cytoplasmic side</orientation>
    </subcellularLocation>
</comment>
<dbReference type="GO" id="GO:0008270">
    <property type="term" value="F:zinc ion binding"/>
    <property type="evidence" value="ECO:0007669"/>
    <property type="project" value="TreeGrafter"/>
</dbReference>
<feature type="transmembrane region" description="Helical" evidence="9">
    <location>
        <begin position="102"/>
        <end position="125"/>
    </location>
</feature>
<dbReference type="PANTHER" id="PTHR23292">
    <property type="entry name" value="LIPOPOLYSACCHARIDE-INDUCED TUMOR NECROSIS FACTOR-ALPHA FACTOR"/>
    <property type="match status" value="1"/>
</dbReference>
<evidence type="ECO:0000256" key="7">
    <source>
        <dbReference type="ARBA" id="ARBA00023136"/>
    </source>
</evidence>
<keyword evidence="9" id="KW-1133">Transmembrane helix</keyword>
<evidence type="ECO:0000256" key="2">
    <source>
        <dbReference type="ARBA" id="ARBA00004481"/>
    </source>
</evidence>
<dbReference type="Pfam" id="PF10601">
    <property type="entry name" value="zf-LITAF-like"/>
    <property type="match status" value="1"/>
</dbReference>
<evidence type="ECO:0000256" key="5">
    <source>
        <dbReference type="ARBA" id="ARBA00022723"/>
    </source>
</evidence>
<dbReference type="SMART" id="SM00714">
    <property type="entry name" value="LITAF"/>
    <property type="match status" value="1"/>
</dbReference>
<comment type="similarity">
    <text evidence="4">Belongs to the CDIP1/LITAF family.</text>
</comment>
<evidence type="ECO:0000256" key="6">
    <source>
        <dbReference type="ARBA" id="ARBA00022833"/>
    </source>
</evidence>
<dbReference type="InterPro" id="IPR006629">
    <property type="entry name" value="LITAF"/>
</dbReference>
<dbReference type="AlphaFoldDB" id="A0AAD4R858"/>
<dbReference type="PANTHER" id="PTHR23292:SF6">
    <property type="entry name" value="FI16602P1-RELATED"/>
    <property type="match status" value="1"/>
</dbReference>
<feature type="compositionally biased region" description="Polar residues" evidence="8">
    <location>
        <begin position="26"/>
        <end position="37"/>
    </location>
</feature>
<evidence type="ECO:0000256" key="9">
    <source>
        <dbReference type="SAM" id="Phobius"/>
    </source>
</evidence>
<comment type="caution">
    <text evidence="11">The sequence shown here is derived from an EMBL/GenBank/DDBJ whole genome shotgun (WGS) entry which is preliminary data.</text>
</comment>
<evidence type="ECO:0000259" key="10">
    <source>
        <dbReference type="PROSITE" id="PS51837"/>
    </source>
</evidence>
<keyword evidence="5" id="KW-0479">Metal-binding</keyword>
<gene>
    <name evidence="11" type="ORF">DdX_07454</name>
</gene>
<dbReference type="Proteomes" id="UP001201812">
    <property type="component" value="Unassembled WGS sequence"/>
</dbReference>
<evidence type="ECO:0000256" key="3">
    <source>
        <dbReference type="ARBA" id="ARBA00004630"/>
    </source>
</evidence>
<dbReference type="EMBL" id="JAKKPZ010000010">
    <property type="protein sequence ID" value="KAI1716404.1"/>
    <property type="molecule type" value="Genomic_DNA"/>
</dbReference>
<evidence type="ECO:0000256" key="4">
    <source>
        <dbReference type="ARBA" id="ARBA00005975"/>
    </source>
</evidence>
<evidence type="ECO:0000256" key="1">
    <source>
        <dbReference type="ARBA" id="ARBA00004414"/>
    </source>
</evidence>
<protein>
    <submittedName>
        <fullName evidence="11">LITAF-like zinc ribbon domain-containing protein</fullName>
    </submittedName>
</protein>
<dbReference type="PROSITE" id="PS51837">
    <property type="entry name" value="LITAF"/>
    <property type="match status" value="1"/>
</dbReference>
<evidence type="ECO:0000313" key="12">
    <source>
        <dbReference type="Proteomes" id="UP001201812"/>
    </source>
</evidence>
<sequence>MSEAPPPYDENKSTMYPNPSAGPDYTTATSYQPNMSNPYPAPNPHGHAASYTQPGGGMPPPTPQPTYVYVNDIANFGSRQMSMQCPHCHQQVITKVRHSAGLLAWILFGVFILFGCWFGCCLIPFCLESCQDCEHYCSNCNNFLGLYKRL</sequence>
<organism evidence="11 12">
    <name type="scientific">Ditylenchus destructor</name>
    <dbReference type="NCBI Taxonomy" id="166010"/>
    <lineage>
        <taxon>Eukaryota</taxon>
        <taxon>Metazoa</taxon>
        <taxon>Ecdysozoa</taxon>
        <taxon>Nematoda</taxon>
        <taxon>Chromadorea</taxon>
        <taxon>Rhabditida</taxon>
        <taxon>Tylenchina</taxon>
        <taxon>Tylenchomorpha</taxon>
        <taxon>Sphaerularioidea</taxon>
        <taxon>Anguinidae</taxon>
        <taxon>Anguininae</taxon>
        <taxon>Ditylenchus</taxon>
    </lineage>
</organism>
<feature type="domain" description="LITAF" evidence="10">
    <location>
        <begin position="65"/>
        <end position="149"/>
    </location>
</feature>